<feature type="transmembrane region" description="Helical" evidence="2">
    <location>
        <begin position="31"/>
        <end position="51"/>
    </location>
</feature>
<feature type="region of interest" description="Disordered" evidence="1">
    <location>
        <begin position="76"/>
        <end position="172"/>
    </location>
</feature>
<evidence type="ECO:0000313" key="4">
    <source>
        <dbReference type="Proteomes" id="UP000238350"/>
    </source>
</evidence>
<dbReference type="STRING" id="45607.A0A2T0FDR2"/>
<evidence type="ECO:0000256" key="1">
    <source>
        <dbReference type="SAM" id="MobiDB-lite"/>
    </source>
</evidence>
<dbReference type="InterPro" id="IPR020999">
    <property type="entry name" value="Chitin_synth_reg_RCR"/>
</dbReference>
<protein>
    <submittedName>
        <fullName evidence="3">Protein RCR1</fullName>
    </submittedName>
</protein>
<evidence type="ECO:0000256" key="2">
    <source>
        <dbReference type="SAM" id="Phobius"/>
    </source>
</evidence>
<dbReference type="RefSeq" id="XP_024663089.1">
    <property type="nucleotide sequence ID" value="XM_024807321.1"/>
</dbReference>
<dbReference type="EMBL" id="NDIQ01000001">
    <property type="protein sequence ID" value="PRT53143.1"/>
    <property type="molecule type" value="Genomic_DNA"/>
</dbReference>
<dbReference type="GO" id="GO:0016192">
    <property type="term" value="P:vesicle-mediated transport"/>
    <property type="evidence" value="ECO:0007669"/>
    <property type="project" value="TreeGrafter"/>
</dbReference>
<keyword evidence="2" id="KW-0812">Transmembrane</keyword>
<dbReference type="Proteomes" id="UP000238350">
    <property type="component" value="Unassembled WGS sequence"/>
</dbReference>
<accession>A0A2T0FDR2</accession>
<comment type="caution">
    <text evidence="3">The sequence shown here is derived from an EMBL/GenBank/DDBJ whole genome shotgun (WGS) entry which is preliminary data.</text>
</comment>
<keyword evidence="2" id="KW-1133">Transmembrane helix</keyword>
<dbReference type="Pfam" id="PF12273">
    <property type="entry name" value="RCR"/>
    <property type="match status" value="1"/>
</dbReference>
<dbReference type="PANTHER" id="PTHR28187">
    <property type="entry name" value="PROTEIN RCR1-RELATED"/>
    <property type="match status" value="1"/>
</dbReference>
<keyword evidence="2" id="KW-0472">Membrane</keyword>
<dbReference type="OrthoDB" id="4088875at2759"/>
<name>A0A2T0FDR2_9ASCO</name>
<evidence type="ECO:0000313" key="3">
    <source>
        <dbReference type="EMBL" id="PRT53143.1"/>
    </source>
</evidence>
<dbReference type="GeneID" id="36514512"/>
<reference evidence="3 4" key="1">
    <citation type="submission" date="2017-04" db="EMBL/GenBank/DDBJ databases">
        <title>Genome sequencing of [Candida] sorbophila.</title>
        <authorList>
            <person name="Ahn J.O."/>
        </authorList>
    </citation>
    <scope>NUCLEOTIDE SEQUENCE [LARGE SCALE GENOMIC DNA]</scope>
    <source>
        <strain evidence="3 4">DS02</strain>
    </source>
</reference>
<sequence>MYIDERYLEKRYFYWGCFDNCNSGWYSYGRWILMGCLIALGIAMLVFVRWFSGQKVRHGQQPLPMTGWMVPPSYYQSQQQYNQPTNGDGPALPLYNQQPGDDDAGYYDSHGNFISKQETDNFPPAHMRPDNTQTSTEAEGDAAGYYRPPPGPPPTTGDNYAPPSGPPPAATR</sequence>
<dbReference type="AlphaFoldDB" id="A0A2T0FDR2"/>
<proteinExistence type="predicted"/>
<gene>
    <name evidence="3" type="ORF">B9G98_00763</name>
</gene>
<keyword evidence="4" id="KW-1185">Reference proteome</keyword>
<organism evidence="3 4">
    <name type="scientific">Wickerhamiella sorbophila</name>
    <dbReference type="NCBI Taxonomy" id="45607"/>
    <lineage>
        <taxon>Eukaryota</taxon>
        <taxon>Fungi</taxon>
        <taxon>Dikarya</taxon>
        <taxon>Ascomycota</taxon>
        <taxon>Saccharomycotina</taxon>
        <taxon>Dipodascomycetes</taxon>
        <taxon>Dipodascales</taxon>
        <taxon>Trichomonascaceae</taxon>
        <taxon>Wickerhamiella</taxon>
    </lineage>
</organism>
<feature type="compositionally biased region" description="Pro residues" evidence="1">
    <location>
        <begin position="163"/>
        <end position="172"/>
    </location>
</feature>
<dbReference type="PANTHER" id="PTHR28187:SF1">
    <property type="entry name" value="PROTEIN RCR1-RELATED"/>
    <property type="match status" value="1"/>
</dbReference>